<dbReference type="OrthoDB" id="9803764at2"/>
<dbReference type="InterPro" id="IPR052158">
    <property type="entry name" value="INH-QAR"/>
</dbReference>
<feature type="domain" description="DJ-1/PfpI" evidence="1">
    <location>
        <begin position="2"/>
        <end position="169"/>
    </location>
</feature>
<dbReference type="Proteomes" id="UP000286482">
    <property type="component" value="Unassembled WGS sequence"/>
</dbReference>
<dbReference type="Pfam" id="PF01965">
    <property type="entry name" value="DJ-1_PfpI"/>
    <property type="match status" value="1"/>
</dbReference>
<accession>A0A420E9S1</accession>
<dbReference type="RefSeq" id="WP_120355446.1">
    <property type="nucleotide sequence ID" value="NZ_RAQO01000007.1"/>
</dbReference>
<dbReference type="AlphaFoldDB" id="A0A420E9S1"/>
<reference evidence="2 3" key="1">
    <citation type="submission" date="2018-09" db="EMBL/GenBank/DDBJ databases">
        <authorList>
            <person name="Wang Z."/>
        </authorList>
    </citation>
    <scope>NUCLEOTIDE SEQUENCE [LARGE SCALE GENOMIC DNA]</scope>
    <source>
        <strain evidence="2 3">ALS 81</strain>
    </source>
</reference>
<proteinExistence type="predicted"/>
<gene>
    <name evidence="2" type="ORF">DBZ36_13265</name>
</gene>
<dbReference type="InterPro" id="IPR002818">
    <property type="entry name" value="DJ-1/PfpI"/>
</dbReference>
<dbReference type="InterPro" id="IPR029062">
    <property type="entry name" value="Class_I_gatase-like"/>
</dbReference>
<dbReference type="EMBL" id="RAQO01000007">
    <property type="protein sequence ID" value="RKF17421.1"/>
    <property type="molecule type" value="Genomic_DNA"/>
</dbReference>
<dbReference type="SUPFAM" id="SSF52317">
    <property type="entry name" value="Class I glutamine amidotransferase-like"/>
    <property type="match status" value="1"/>
</dbReference>
<keyword evidence="3" id="KW-1185">Reference proteome</keyword>
<evidence type="ECO:0000313" key="3">
    <source>
        <dbReference type="Proteomes" id="UP000286482"/>
    </source>
</evidence>
<dbReference type="PANTHER" id="PTHR43130:SF14">
    <property type="entry name" value="DJ-1_PFPI DOMAIN-CONTAINING PROTEIN"/>
    <property type="match status" value="1"/>
</dbReference>
<name>A0A420E9S1_9ALTE</name>
<comment type="caution">
    <text evidence="2">The sequence shown here is derived from an EMBL/GenBank/DDBJ whole genome shotgun (WGS) entry which is preliminary data.</text>
</comment>
<dbReference type="GO" id="GO:0006355">
    <property type="term" value="P:regulation of DNA-templated transcription"/>
    <property type="evidence" value="ECO:0007669"/>
    <property type="project" value="TreeGrafter"/>
</dbReference>
<evidence type="ECO:0000259" key="1">
    <source>
        <dbReference type="Pfam" id="PF01965"/>
    </source>
</evidence>
<dbReference type="CDD" id="cd03139">
    <property type="entry name" value="GATase1_PfpI_2"/>
    <property type="match status" value="1"/>
</dbReference>
<dbReference type="PANTHER" id="PTHR43130">
    <property type="entry name" value="ARAC-FAMILY TRANSCRIPTIONAL REGULATOR"/>
    <property type="match status" value="1"/>
</dbReference>
<dbReference type="Gene3D" id="3.40.50.880">
    <property type="match status" value="1"/>
</dbReference>
<organism evidence="2 3">
    <name type="scientific">Alginatibacterium sediminis</name>
    <dbReference type="NCBI Taxonomy" id="2164068"/>
    <lineage>
        <taxon>Bacteria</taxon>
        <taxon>Pseudomonadati</taxon>
        <taxon>Pseudomonadota</taxon>
        <taxon>Gammaproteobacteria</taxon>
        <taxon>Alteromonadales</taxon>
        <taxon>Alteromonadaceae</taxon>
        <taxon>Alginatibacterium</taxon>
    </lineage>
</organism>
<sequence length="194" mass="21601">MNIAIYIYDDAEVLDFSGPFEVFSTAKRLVQNDWDIFLVAQSAQTVNARGGYLVVPHYSFDNHPDIDLLVVVGGVHTAELEKPKVIDWIYDNAQTADLVASVCTGAFLLAKTGLYDGLDVITHWEDVADLRNSFPKLKVKDNQRWVRQGKFVSSAGISAGIDMSLYLVSELASPELAETTAKQMDYHWQTEPSN</sequence>
<protein>
    <submittedName>
        <fullName evidence="2">DJ-1/PfpI family protein</fullName>
    </submittedName>
</protein>
<evidence type="ECO:0000313" key="2">
    <source>
        <dbReference type="EMBL" id="RKF17421.1"/>
    </source>
</evidence>